<proteinExistence type="predicted"/>
<protein>
    <recommendedName>
        <fullName evidence="1">Reverse transcriptase/retrotransposon-derived protein RNase H-like domain-containing protein</fullName>
    </recommendedName>
</protein>
<dbReference type="EMBL" id="JANPWB010000013">
    <property type="protein sequence ID" value="KAJ1106598.1"/>
    <property type="molecule type" value="Genomic_DNA"/>
</dbReference>
<evidence type="ECO:0000313" key="3">
    <source>
        <dbReference type="Proteomes" id="UP001066276"/>
    </source>
</evidence>
<sequence>MPSTPPSPSQSTWSQWRRYNQLPGNSKSYVITVGPLRRLLKKRVKCEWGTDQHNAIKEVTNATLKALTLRPYDPNGRNIIIVFGSAIGLGVGFSQVLNGKEYTIAFISRGLKDAEKHYDRKVLAWVRAVEKLMFFEEKNV</sequence>
<gene>
    <name evidence="2" type="ORF">NDU88_003999</name>
</gene>
<comment type="caution">
    <text evidence="2">The sequence shown here is derived from an EMBL/GenBank/DDBJ whole genome shotgun (WGS) entry which is preliminary data.</text>
</comment>
<keyword evidence="3" id="KW-1185">Reference proteome</keyword>
<evidence type="ECO:0000313" key="2">
    <source>
        <dbReference type="EMBL" id="KAJ1106598.1"/>
    </source>
</evidence>
<dbReference type="Pfam" id="PF17919">
    <property type="entry name" value="RT_RNaseH_2"/>
    <property type="match status" value="1"/>
</dbReference>
<dbReference type="SUPFAM" id="SSF56672">
    <property type="entry name" value="DNA/RNA polymerases"/>
    <property type="match status" value="1"/>
</dbReference>
<feature type="domain" description="Reverse transcriptase/retrotransposon-derived protein RNase H-like" evidence="1">
    <location>
        <begin position="48"/>
        <end position="132"/>
    </location>
</feature>
<dbReference type="InterPro" id="IPR041577">
    <property type="entry name" value="RT_RNaseH_2"/>
</dbReference>
<name>A0AAV7MSD1_PLEWA</name>
<organism evidence="2 3">
    <name type="scientific">Pleurodeles waltl</name>
    <name type="common">Iberian ribbed newt</name>
    <dbReference type="NCBI Taxonomy" id="8319"/>
    <lineage>
        <taxon>Eukaryota</taxon>
        <taxon>Metazoa</taxon>
        <taxon>Chordata</taxon>
        <taxon>Craniata</taxon>
        <taxon>Vertebrata</taxon>
        <taxon>Euteleostomi</taxon>
        <taxon>Amphibia</taxon>
        <taxon>Batrachia</taxon>
        <taxon>Caudata</taxon>
        <taxon>Salamandroidea</taxon>
        <taxon>Salamandridae</taxon>
        <taxon>Pleurodelinae</taxon>
        <taxon>Pleurodeles</taxon>
    </lineage>
</organism>
<dbReference type="Proteomes" id="UP001066276">
    <property type="component" value="Chromosome 9"/>
</dbReference>
<dbReference type="AlphaFoldDB" id="A0AAV7MSD1"/>
<reference evidence="2" key="1">
    <citation type="journal article" date="2022" name="bioRxiv">
        <title>Sequencing and chromosome-scale assembly of the giantPleurodeles waltlgenome.</title>
        <authorList>
            <person name="Brown T."/>
            <person name="Elewa A."/>
            <person name="Iarovenko S."/>
            <person name="Subramanian E."/>
            <person name="Araus A.J."/>
            <person name="Petzold A."/>
            <person name="Susuki M."/>
            <person name="Suzuki K.-i.T."/>
            <person name="Hayashi T."/>
            <person name="Toyoda A."/>
            <person name="Oliveira C."/>
            <person name="Osipova E."/>
            <person name="Leigh N.D."/>
            <person name="Simon A."/>
            <person name="Yun M.H."/>
        </authorList>
    </citation>
    <scope>NUCLEOTIDE SEQUENCE</scope>
    <source>
        <strain evidence="2">20211129_DDA</strain>
        <tissue evidence="2">Liver</tissue>
    </source>
</reference>
<evidence type="ECO:0000259" key="1">
    <source>
        <dbReference type="Pfam" id="PF17919"/>
    </source>
</evidence>
<dbReference type="InterPro" id="IPR043502">
    <property type="entry name" value="DNA/RNA_pol_sf"/>
</dbReference>
<accession>A0AAV7MSD1</accession>